<sequence length="122" mass="12552">MSTSSPSSSSPPPLITSSSSSAAAFDAPSPLTDVWRDEAPSNDAAVDGTPVEAALIEEALDATWEGALDATVDAALDDEAFLDAAAFAADCTLPDLAHAFDFPFPFAGFAGFLLDMRVGIRL</sequence>
<reference evidence="2 3" key="1">
    <citation type="submission" date="2018-06" db="EMBL/GenBank/DDBJ databases">
        <title>A transcriptomic atlas of mushroom development highlights an independent origin of complex multicellularity.</title>
        <authorList>
            <consortium name="DOE Joint Genome Institute"/>
            <person name="Krizsan K."/>
            <person name="Almasi E."/>
            <person name="Merenyi Z."/>
            <person name="Sahu N."/>
            <person name="Viragh M."/>
            <person name="Koszo T."/>
            <person name="Mondo S."/>
            <person name="Kiss B."/>
            <person name="Balint B."/>
            <person name="Kues U."/>
            <person name="Barry K."/>
            <person name="Hegedus J.C."/>
            <person name="Henrissat B."/>
            <person name="Johnson J."/>
            <person name="Lipzen A."/>
            <person name="Ohm R."/>
            <person name="Nagy I."/>
            <person name="Pangilinan J."/>
            <person name="Yan J."/>
            <person name="Xiong Y."/>
            <person name="Grigoriev I.V."/>
            <person name="Hibbett D.S."/>
            <person name="Nagy L.G."/>
        </authorList>
    </citation>
    <scope>NUCLEOTIDE SEQUENCE [LARGE SCALE GENOMIC DNA]</scope>
    <source>
        <strain evidence="2 3">SZMC22713</strain>
    </source>
</reference>
<evidence type="ECO:0000313" key="3">
    <source>
        <dbReference type="Proteomes" id="UP000294933"/>
    </source>
</evidence>
<evidence type="ECO:0000313" key="2">
    <source>
        <dbReference type="EMBL" id="TDL28986.1"/>
    </source>
</evidence>
<evidence type="ECO:0000256" key="1">
    <source>
        <dbReference type="SAM" id="MobiDB-lite"/>
    </source>
</evidence>
<proteinExistence type="predicted"/>
<organism evidence="2 3">
    <name type="scientific">Rickenella mellea</name>
    <dbReference type="NCBI Taxonomy" id="50990"/>
    <lineage>
        <taxon>Eukaryota</taxon>
        <taxon>Fungi</taxon>
        <taxon>Dikarya</taxon>
        <taxon>Basidiomycota</taxon>
        <taxon>Agaricomycotina</taxon>
        <taxon>Agaricomycetes</taxon>
        <taxon>Hymenochaetales</taxon>
        <taxon>Rickenellaceae</taxon>
        <taxon>Rickenella</taxon>
    </lineage>
</organism>
<dbReference type="AlphaFoldDB" id="A0A4Y7QNL2"/>
<dbReference type="Proteomes" id="UP000294933">
    <property type="component" value="Unassembled WGS sequence"/>
</dbReference>
<accession>A0A4Y7QNL2</accession>
<feature type="compositionally biased region" description="Low complexity" evidence="1">
    <location>
        <begin position="15"/>
        <end position="27"/>
    </location>
</feature>
<dbReference type="EMBL" id="ML170157">
    <property type="protein sequence ID" value="TDL28986.1"/>
    <property type="molecule type" value="Genomic_DNA"/>
</dbReference>
<dbReference type="VEuPathDB" id="FungiDB:BD410DRAFT_834987"/>
<name>A0A4Y7QNL2_9AGAM</name>
<gene>
    <name evidence="2" type="ORF">BD410DRAFT_834987</name>
</gene>
<keyword evidence="3" id="KW-1185">Reference proteome</keyword>
<feature type="region of interest" description="Disordered" evidence="1">
    <location>
        <begin position="1"/>
        <end position="27"/>
    </location>
</feature>
<protein>
    <submittedName>
        <fullName evidence="2">Uncharacterized protein</fullName>
    </submittedName>
</protein>